<protein>
    <submittedName>
        <fullName evidence="2">Uncharacterized protein</fullName>
    </submittedName>
</protein>
<feature type="transmembrane region" description="Helical" evidence="1">
    <location>
        <begin position="100"/>
        <end position="118"/>
    </location>
</feature>
<evidence type="ECO:0000313" key="3">
    <source>
        <dbReference type="Proteomes" id="UP000053718"/>
    </source>
</evidence>
<dbReference type="EMBL" id="JPIN01000024">
    <property type="protein sequence ID" value="KFZ27773.1"/>
    <property type="molecule type" value="Genomic_DNA"/>
</dbReference>
<proteinExistence type="predicted"/>
<keyword evidence="1" id="KW-0472">Membrane</keyword>
<gene>
    <name evidence="2" type="ORF">IDAT_12845</name>
</gene>
<dbReference type="OrthoDB" id="5875988at2"/>
<sequence>MAGIALTPFVLVSFLLCGYVHYWMHPLLNPLIDRKEARYLYTAMIVKGMVFVVVSAAIFNFIKQETSLETAPSSWTHFILNFINSVVTPLTPDFSAPEESFSFLAFLSPLLVVLAFNFSRISYWRYKKNPMLCIWRASGTLERWVIEESKQILTLERTPNSRSDSIKQRRLSRVVLKNDKVYIGIVLSVDNDNGGITHVHLAPLYSGYIDERKELRIVERYADYYRKLISEIRNSAPQLDETELYGDLFREFAVTLCMDEVITVSSYSPKEHSEFNKLKRSFSQTESVSVNIAS</sequence>
<keyword evidence="1" id="KW-0812">Transmembrane</keyword>
<organism evidence="2 3">
    <name type="scientific">Pseudidiomarina atlantica</name>
    <dbReference type="NCBI Taxonomy" id="1517416"/>
    <lineage>
        <taxon>Bacteria</taxon>
        <taxon>Pseudomonadati</taxon>
        <taxon>Pseudomonadota</taxon>
        <taxon>Gammaproteobacteria</taxon>
        <taxon>Alteromonadales</taxon>
        <taxon>Idiomarinaceae</taxon>
        <taxon>Pseudidiomarina</taxon>
    </lineage>
</organism>
<dbReference type="AlphaFoldDB" id="A0A094KZN8"/>
<dbReference type="RefSeq" id="WP_034734355.1">
    <property type="nucleotide sequence ID" value="NZ_JPIN01000024.1"/>
</dbReference>
<evidence type="ECO:0000256" key="1">
    <source>
        <dbReference type="SAM" id="Phobius"/>
    </source>
</evidence>
<feature type="transmembrane region" description="Helical" evidence="1">
    <location>
        <begin position="6"/>
        <end position="28"/>
    </location>
</feature>
<feature type="transmembrane region" description="Helical" evidence="1">
    <location>
        <begin position="40"/>
        <end position="62"/>
    </location>
</feature>
<dbReference type="eggNOG" id="ENOG5031ID8">
    <property type="taxonomic scope" value="Bacteria"/>
</dbReference>
<keyword evidence="3" id="KW-1185">Reference proteome</keyword>
<accession>A0A094KZN8</accession>
<name>A0A094KZN8_9GAMM</name>
<reference evidence="2 3" key="1">
    <citation type="submission" date="2014-06" db="EMBL/GenBank/DDBJ databases">
        <title>Draft genome sequence of Idiomarina sp. MCCC 1A10513.</title>
        <authorList>
            <person name="Du J."/>
            <person name="Lai Q."/>
            <person name="Shao Z."/>
        </authorList>
    </citation>
    <scope>NUCLEOTIDE SEQUENCE [LARGE SCALE GENOMIC DNA]</scope>
    <source>
        <strain evidence="2 3">MCCC 1A10513</strain>
    </source>
</reference>
<dbReference type="Proteomes" id="UP000053718">
    <property type="component" value="Unassembled WGS sequence"/>
</dbReference>
<evidence type="ECO:0000313" key="2">
    <source>
        <dbReference type="EMBL" id="KFZ27773.1"/>
    </source>
</evidence>
<comment type="caution">
    <text evidence="2">The sequence shown here is derived from an EMBL/GenBank/DDBJ whole genome shotgun (WGS) entry which is preliminary data.</text>
</comment>
<keyword evidence="1" id="KW-1133">Transmembrane helix</keyword>